<keyword evidence="4" id="KW-0547">Nucleotide-binding</keyword>
<evidence type="ECO:0000256" key="1">
    <source>
        <dbReference type="ARBA" id="ARBA00009283"/>
    </source>
</evidence>
<comment type="similarity">
    <text evidence="1 5">Belongs to the GDA1/CD39 NTPase family.</text>
</comment>
<dbReference type="InterPro" id="IPR000407">
    <property type="entry name" value="GDA1_CD39_NTPase"/>
</dbReference>
<name>A0A0B7BG01_9EUPU</name>
<dbReference type="GO" id="GO:0005886">
    <property type="term" value="C:plasma membrane"/>
    <property type="evidence" value="ECO:0007669"/>
    <property type="project" value="TreeGrafter"/>
</dbReference>
<evidence type="ECO:0000256" key="4">
    <source>
        <dbReference type="PIRSR" id="PIRSR600407-2"/>
    </source>
</evidence>
<feature type="binding site" evidence="4">
    <location>
        <begin position="205"/>
        <end position="209"/>
    </location>
    <ligand>
        <name>ATP</name>
        <dbReference type="ChEBI" id="CHEBI:30616"/>
    </ligand>
</feature>
<evidence type="ECO:0000256" key="3">
    <source>
        <dbReference type="PIRSR" id="PIRSR600407-1"/>
    </source>
</evidence>
<dbReference type="GO" id="GO:0009134">
    <property type="term" value="P:nucleoside diphosphate catabolic process"/>
    <property type="evidence" value="ECO:0007669"/>
    <property type="project" value="TreeGrafter"/>
</dbReference>
<dbReference type="PANTHER" id="PTHR11782:SF83">
    <property type="entry name" value="GUANOSINE-DIPHOSPHATASE"/>
    <property type="match status" value="1"/>
</dbReference>
<dbReference type="GO" id="GO:0004382">
    <property type="term" value="F:GDP phosphatase activity"/>
    <property type="evidence" value="ECO:0007669"/>
    <property type="project" value="TreeGrafter"/>
</dbReference>
<organism evidence="7">
    <name type="scientific">Arion vulgaris</name>
    <dbReference type="NCBI Taxonomy" id="1028688"/>
    <lineage>
        <taxon>Eukaryota</taxon>
        <taxon>Metazoa</taxon>
        <taxon>Spiralia</taxon>
        <taxon>Lophotrochozoa</taxon>
        <taxon>Mollusca</taxon>
        <taxon>Gastropoda</taxon>
        <taxon>Heterobranchia</taxon>
        <taxon>Euthyneura</taxon>
        <taxon>Panpulmonata</taxon>
        <taxon>Eupulmonata</taxon>
        <taxon>Stylommatophora</taxon>
        <taxon>Helicina</taxon>
        <taxon>Arionoidea</taxon>
        <taxon>Arionidae</taxon>
        <taxon>Arion</taxon>
    </lineage>
</organism>
<reference evidence="7" key="1">
    <citation type="submission" date="2014-12" db="EMBL/GenBank/DDBJ databases">
        <title>Insight into the proteome of Arion vulgaris.</title>
        <authorList>
            <person name="Aradska J."/>
            <person name="Bulat T."/>
            <person name="Smidak R."/>
            <person name="Sarate P."/>
            <person name="Gangsoo J."/>
            <person name="Sialana F."/>
            <person name="Bilban M."/>
            <person name="Lubec G."/>
        </authorList>
    </citation>
    <scope>NUCLEOTIDE SEQUENCE</scope>
    <source>
        <tissue evidence="7">Skin</tissue>
    </source>
</reference>
<evidence type="ECO:0000256" key="5">
    <source>
        <dbReference type="RuleBase" id="RU003833"/>
    </source>
</evidence>
<dbReference type="EMBL" id="HACG01045038">
    <property type="protein sequence ID" value="CEK91903.1"/>
    <property type="molecule type" value="Transcribed_RNA"/>
</dbReference>
<evidence type="ECO:0000256" key="6">
    <source>
        <dbReference type="SAM" id="SignalP"/>
    </source>
</evidence>
<keyword evidence="2 5" id="KW-0378">Hydrolase</keyword>
<dbReference type="CDD" id="cd24003">
    <property type="entry name" value="ASKHA_NBD_GDA1_CD39_NTPase"/>
    <property type="match status" value="1"/>
</dbReference>
<dbReference type="AlphaFoldDB" id="A0A0B7BG01"/>
<protein>
    <submittedName>
        <fullName evidence="7">Uncharacterized protein</fullName>
    </submittedName>
</protein>
<dbReference type="GO" id="GO:0017111">
    <property type="term" value="F:ribonucleoside triphosphate phosphatase activity"/>
    <property type="evidence" value="ECO:0007669"/>
    <property type="project" value="TreeGrafter"/>
</dbReference>
<dbReference type="PANTHER" id="PTHR11782">
    <property type="entry name" value="ADENOSINE/GUANOSINE DIPHOSPHATASE"/>
    <property type="match status" value="1"/>
</dbReference>
<proteinExistence type="inferred from homology"/>
<feature type="chain" id="PRO_5002112116" evidence="6">
    <location>
        <begin position="32"/>
        <end position="496"/>
    </location>
</feature>
<feature type="signal peptide" evidence="6">
    <location>
        <begin position="1"/>
        <end position="31"/>
    </location>
</feature>
<dbReference type="Gene3D" id="3.30.420.150">
    <property type="entry name" value="Exopolyphosphatase. Domain 2"/>
    <property type="match status" value="1"/>
</dbReference>
<gene>
    <name evidence="7" type="primary">ORF185462</name>
</gene>
<dbReference type="GO" id="GO:0005524">
    <property type="term" value="F:ATP binding"/>
    <property type="evidence" value="ECO:0007669"/>
    <property type="project" value="UniProtKB-KW"/>
</dbReference>
<dbReference type="PROSITE" id="PS01238">
    <property type="entry name" value="GDA1_CD39_NTPASE"/>
    <property type="match status" value="1"/>
</dbReference>
<keyword evidence="6" id="KW-0732">Signal</keyword>
<dbReference type="Gene3D" id="3.30.420.40">
    <property type="match status" value="1"/>
</dbReference>
<dbReference type="Pfam" id="PF01150">
    <property type="entry name" value="GDA1_CD39"/>
    <property type="match status" value="1"/>
</dbReference>
<dbReference type="GO" id="GO:0045134">
    <property type="term" value="F:UDP phosphatase activity"/>
    <property type="evidence" value="ECO:0007669"/>
    <property type="project" value="TreeGrafter"/>
</dbReference>
<sequence>MIIKGGRLTKMIMPLQVYMSIIYILATPLDASPNQNPEGGAKLVNYGVLLDAGSTSTKLKIYRWNPSASNSLVPKIDLISNVRFQTGLNNYENDQEGLSMYLTSIVSRAKDEVPSDKQAETPIFLMATAGLRFLTAAEARTFLADIRSVMADKTINPFLYNPSSVTILSGEKEGVYSWIAANYLLGFFDTYRPENESIGVLEMGGGSTQITFIPNGPLFSEEYQVIMAGRPYHLYVQSYLHYGSNAIKLKVAHELTQRYPGQDVVANPCMLIGDTRTATLDDGRVLQESGTGSPALCLQLLREILKPYTGIRCQPKPCAIGSVHQPSVGNTKFLATQGFTYTPETLKAVGTDKILLIDRLEEAAIRHCNRSLYEAVSESGASAPFASDDCLMGLYIPTLLTTSYKFSRNTTNIKVTSNIGTGAIDWALGAMLVELSNSFSSSRSNFTVKCPSNLKIDYVKGHNSSISVYPWTSCILLLSILLCIISHSNIEFVIVH</sequence>
<evidence type="ECO:0000256" key="2">
    <source>
        <dbReference type="ARBA" id="ARBA00022801"/>
    </source>
</evidence>
<accession>A0A0B7BG01</accession>
<keyword evidence="4" id="KW-0067">ATP-binding</keyword>
<feature type="active site" description="Proton acceptor" evidence="3">
    <location>
        <position position="173"/>
    </location>
</feature>
<evidence type="ECO:0000313" key="7">
    <source>
        <dbReference type="EMBL" id="CEK91903.1"/>
    </source>
</evidence>